<dbReference type="EMBL" id="VWOX01000011">
    <property type="protein sequence ID" value="KAA5540916.1"/>
    <property type="molecule type" value="Genomic_DNA"/>
</dbReference>
<feature type="chain" id="PRO_5024322649" description="Glycoside hydrolase family 5 domain-containing protein" evidence="3">
    <location>
        <begin position="28"/>
        <end position="493"/>
    </location>
</feature>
<keyword evidence="3" id="KW-0732">Signal</keyword>
<gene>
    <name evidence="4" type="ORF">FYK55_18545</name>
</gene>
<organism evidence="4 5">
    <name type="scientific">Roseiconus nitratireducens</name>
    <dbReference type="NCBI Taxonomy" id="2605748"/>
    <lineage>
        <taxon>Bacteria</taxon>
        <taxon>Pseudomonadati</taxon>
        <taxon>Planctomycetota</taxon>
        <taxon>Planctomycetia</taxon>
        <taxon>Pirellulales</taxon>
        <taxon>Pirellulaceae</taxon>
        <taxon>Roseiconus</taxon>
    </lineage>
</organism>
<evidence type="ECO:0000256" key="1">
    <source>
        <dbReference type="ARBA" id="ARBA00022801"/>
    </source>
</evidence>
<keyword evidence="2" id="KW-0326">Glycosidase</keyword>
<dbReference type="SUPFAM" id="SSF51445">
    <property type="entry name" value="(Trans)glycosidases"/>
    <property type="match status" value="1"/>
</dbReference>
<evidence type="ECO:0000313" key="4">
    <source>
        <dbReference type="EMBL" id="KAA5540916.1"/>
    </source>
</evidence>
<reference evidence="4 5" key="1">
    <citation type="submission" date="2019-08" db="EMBL/GenBank/DDBJ databases">
        <authorList>
            <person name="Dhanesh K."/>
            <person name="Kumar G."/>
            <person name="Sasikala C."/>
            <person name="Venkata Ramana C."/>
        </authorList>
    </citation>
    <scope>NUCLEOTIDE SEQUENCE [LARGE SCALE GENOMIC DNA]</scope>
    <source>
        <strain evidence="4 5">JC645</strain>
    </source>
</reference>
<protein>
    <recommendedName>
        <fullName evidence="6">Glycoside hydrolase family 5 domain-containing protein</fullName>
    </recommendedName>
</protein>
<dbReference type="PROSITE" id="PS00659">
    <property type="entry name" value="GLYCOSYL_HYDROL_F5"/>
    <property type="match status" value="1"/>
</dbReference>
<dbReference type="InterPro" id="IPR017853">
    <property type="entry name" value="GH"/>
</dbReference>
<comment type="caution">
    <text evidence="4">The sequence shown here is derived from an EMBL/GenBank/DDBJ whole genome shotgun (WGS) entry which is preliminary data.</text>
</comment>
<keyword evidence="1" id="KW-0378">Hydrolase</keyword>
<dbReference type="Gene3D" id="3.20.20.80">
    <property type="entry name" value="Glycosidases"/>
    <property type="match status" value="1"/>
</dbReference>
<dbReference type="InterPro" id="IPR018087">
    <property type="entry name" value="Glyco_hydro_5_CS"/>
</dbReference>
<feature type="signal peptide" evidence="3">
    <location>
        <begin position="1"/>
        <end position="27"/>
    </location>
</feature>
<dbReference type="GO" id="GO:0004553">
    <property type="term" value="F:hydrolase activity, hydrolyzing O-glycosyl compounds"/>
    <property type="evidence" value="ECO:0007669"/>
    <property type="project" value="InterPro"/>
</dbReference>
<proteinExistence type="predicted"/>
<dbReference type="RefSeq" id="WP_150077962.1">
    <property type="nucleotide sequence ID" value="NZ_VWOX01000011.1"/>
</dbReference>
<name>A0A5M6D1M2_9BACT</name>
<accession>A0A5M6D1M2</accession>
<dbReference type="AlphaFoldDB" id="A0A5M6D1M2"/>
<keyword evidence="5" id="KW-1185">Reference proteome</keyword>
<sequence length="493" mass="55421">MSNGLRPAMTMRWLILTAVLWPAGAQAQPAADSPTDALSLHPQNNRYFLFRGKPTVLVTSAEHYGALLNSEFDFETYFQELSSHGLNHTRIFSGAYREVPASFGITQNPLAPSNQAYLCPWKRTDRSNPDGSPTFDLRSWDDTYFHRLDALMRSAGRHGIVVEMCLFCPMYKQELWDVNPMNRRNNINGVGDCGLKEVYTARDPALFDVQSALAEKMVSALAPYDNVYIEICNEPYFGGVTDGWQRKMIEVVRAAQQRISSRQLISINVANKTKRIENPHPAVSIFNFHYCHPPVVVGQNEHVRGVIGENETGFRGRADLLYRTEGWDFLVAGGGLYNNLDYSFSAEHPAGTLANYDSPGGGSRALRKQLSVLKSTFDRLPLVDLRPQPKDFVRAPDRFVASAIGQPGQVYLVYTHVVLPDRIQQEAADNYRRENRNVQLRMGLPAGRYRLEQIDPITGAKSEPSVIDANQREMEINLSPFQTDAAVLIHRQS</sequence>
<evidence type="ECO:0008006" key="6">
    <source>
        <dbReference type="Google" id="ProtNLM"/>
    </source>
</evidence>
<evidence type="ECO:0000256" key="3">
    <source>
        <dbReference type="SAM" id="SignalP"/>
    </source>
</evidence>
<dbReference type="Proteomes" id="UP000324479">
    <property type="component" value="Unassembled WGS sequence"/>
</dbReference>
<dbReference type="GO" id="GO:0005975">
    <property type="term" value="P:carbohydrate metabolic process"/>
    <property type="evidence" value="ECO:0007669"/>
    <property type="project" value="InterPro"/>
</dbReference>
<evidence type="ECO:0000256" key="2">
    <source>
        <dbReference type="ARBA" id="ARBA00023295"/>
    </source>
</evidence>
<evidence type="ECO:0000313" key="5">
    <source>
        <dbReference type="Proteomes" id="UP000324479"/>
    </source>
</evidence>